<proteinExistence type="predicted"/>
<dbReference type="RefSeq" id="WP_158052478.1">
    <property type="nucleotide sequence ID" value="NZ_WBKB01000005.1"/>
</dbReference>
<reference evidence="2 3" key="1">
    <citation type="submission" date="2019-09" db="EMBL/GenBank/DDBJ databases">
        <title>Phylogeny of genus Pseudoclavibacter and closely related genus.</title>
        <authorList>
            <person name="Li Y."/>
        </authorList>
    </citation>
    <scope>NUCLEOTIDE SEQUENCE [LARGE SCALE GENOMIC DNA]</scope>
    <source>
        <strain evidence="2 3">KCTC 13959</strain>
    </source>
</reference>
<dbReference type="AlphaFoldDB" id="A0A7J5BA03"/>
<feature type="transmembrane region" description="Helical" evidence="1">
    <location>
        <begin position="76"/>
        <end position="97"/>
    </location>
</feature>
<organism evidence="2 3">
    <name type="scientific">Gulosibacter chungangensis</name>
    <dbReference type="NCBI Taxonomy" id="979746"/>
    <lineage>
        <taxon>Bacteria</taxon>
        <taxon>Bacillati</taxon>
        <taxon>Actinomycetota</taxon>
        <taxon>Actinomycetes</taxon>
        <taxon>Micrococcales</taxon>
        <taxon>Microbacteriaceae</taxon>
        <taxon>Gulosibacter</taxon>
    </lineage>
</organism>
<dbReference type="OrthoDB" id="5116777at2"/>
<keyword evidence="1" id="KW-1133">Transmembrane helix</keyword>
<keyword evidence="3" id="KW-1185">Reference proteome</keyword>
<feature type="transmembrane region" description="Helical" evidence="1">
    <location>
        <begin position="103"/>
        <end position="125"/>
    </location>
</feature>
<accession>A0A7J5BA03</accession>
<gene>
    <name evidence="2" type="ORF">F8O05_09450</name>
</gene>
<protein>
    <submittedName>
        <fullName evidence="2">Uncharacterized protein</fullName>
    </submittedName>
</protein>
<keyword evidence="1" id="KW-0472">Membrane</keyword>
<dbReference type="Proteomes" id="UP000433493">
    <property type="component" value="Unassembled WGS sequence"/>
</dbReference>
<comment type="caution">
    <text evidence="2">The sequence shown here is derived from an EMBL/GenBank/DDBJ whole genome shotgun (WGS) entry which is preliminary data.</text>
</comment>
<evidence type="ECO:0000313" key="3">
    <source>
        <dbReference type="Proteomes" id="UP000433493"/>
    </source>
</evidence>
<sequence length="162" mass="18048">MSNRSGGGSASGVPLMKDGEAVDRLSDRVERWAKKFQRANDEEGFLEGFEAKFRPEAEELARQCTPPARPFGLKEWIIAVPLWLILGAIVFVLSLLVMQPTGIWLWLFAAVGVLIAIIGIGYVYFDTTSEKRAAKRLADKTEWLLGVARRTGTDLIRGLNKR</sequence>
<evidence type="ECO:0000256" key="1">
    <source>
        <dbReference type="SAM" id="Phobius"/>
    </source>
</evidence>
<dbReference type="EMBL" id="WBKB01000005">
    <property type="protein sequence ID" value="KAB1642676.1"/>
    <property type="molecule type" value="Genomic_DNA"/>
</dbReference>
<evidence type="ECO:0000313" key="2">
    <source>
        <dbReference type="EMBL" id="KAB1642676.1"/>
    </source>
</evidence>
<keyword evidence="1" id="KW-0812">Transmembrane</keyword>
<name>A0A7J5BA03_9MICO</name>